<dbReference type="EMBL" id="JBBYAF010000043">
    <property type="protein sequence ID" value="MEL3974120.1"/>
    <property type="molecule type" value="Genomic_DNA"/>
</dbReference>
<feature type="domain" description="PilZ" evidence="1">
    <location>
        <begin position="35"/>
        <end position="111"/>
    </location>
</feature>
<gene>
    <name evidence="2" type="ORF">AAEO50_17690</name>
</gene>
<name>A0ABU9KFG3_9BACI</name>
<protein>
    <submittedName>
        <fullName evidence="2">PilZ domain-containing protein</fullName>
    </submittedName>
</protein>
<dbReference type="Proteomes" id="UP001389717">
    <property type="component" value="Unassembled WGS sequence"/>
</dbReference>
<proteinExistence type="predicted"/>
<dbReference type="InterPro" id="IPR009875">
    <property type="entry name" value="PilZ_domain"/>
</dbReference>
<organism evidence="2 3">
    <name type="scientific">Rossellomorea oryzaecorticis</name>
    <dbReference type="NCBI Taxonomy" id="1396505"/>
    <lineage>
        <taxon>Bacteria</taxon>
        <taxon>Bacillati</taxon>
        <taxon>Bacillota</taxon>
        <taxon>Bacilli</taxon>
        <taxon>Bacillales</taxon>
        <taxon>Bacillaceae</taxon>
        <taxon>Rossellomorea</taxon>
    </lineage>
</organism>
<evidence type="ECO:0000313" key="2">
    <source>
        <dbReference type="EMBL" id="MEL3974120.1"/>
    </source>
</evidence>
<reference evidence="2 3" key="1">
    <citation type="submission" date="2024-04" db="EMBL/GenBank/DDBJ databases">
        <title>Bacillus oryzaecorticis sp. nov., a moderately halophilic bacterium isolated from rice husks.</title>
        <authorList>
            <person name="Zhu H.-S."/>
        </authorList>
    </citation>
    <scope>NUCLEOTIDE SEQUENCE [LARGE SCALE GENOMIC DNA]</scope>
    <source>
        <strain evidence="2 3">ZC255</strain>
    </source>
</reference>
<evidence type="ECO:0000313" key="3">
    <source>
        <dbReference type="Proteomes" id="UP001389717"/>
    </source>
</evidence>
<dbReference type="Pfam" id="PF07238">
    <property type="entry name" value="PilZ"/>
    <property type="match status" value="1"/>
</dbReference>
<keyword evidence="3" id="KW-1185">Reference proteome</keyword>
<comment type="caution">
    <text evidence="2">The sequence shown here is derived from an EMBL/GenBank/DDBJ whole genome shotgun (WGS) entry which is preliminary data.</text>
</comment>
<evidence type="ECO:0000259" key="1">
    <source>
        <dbReference type="Pfam" id="PF07238"/>
    </source>
</evidence>
<sequence>MQYKRHESFRYTFNEPLIASFKLIVEKNGECVETKQTDALLINLSPNGARIKTGLDLPVEHGNYLLDLHINLNQTLITMLGKPVWKRKEFGQYVYGLEAIEDDKTKKMIIKELKQYVNLHKTDNRG</sequence>
<dbReference type="RefSeq" id="WP_341985637.1">
    <property type="nucleotide sequence ID" value="NZ_JBBYAF010000043.1"/>
</dbReference>
<accession>A0ABU9KFG3</accession>